<evidence type="ECO:0000256" key="5">
    <source>
        <dbReference type="ARBA" id="ARBA00023054"/>
    </source>
</evidence>
<reference evidence="9 10" key="1">
    <citation type="journal article" date="2018" name="Sci. Data">
        <title>The draft genome sequence of cork oak.</title>
        <authorList>
            <person name="Ramos A.M."/>
            <person name="Usie A."/>
            <person name="Barbosa P."/>
            <person name="Barros P.M."/>
            <person name="Capote T."/>
            <person name="Chaves I."/>
            <person name="Simoes F."/>
            <person name="Abreu I."/>
            <person name="Carrasquinho I."/>
            <person name="Faro C."/>
            <person name="Guimaraes J.B."/>
            <person name="Mendonca D."/>
            <person name="Nobrega F."/>
            <person name="Rodrigues L."/>
            <person name="Saibo N.J.M."/>
            <person name="Varela M.C."/>
            <person name="Egas C."/>
            <person name="Matos J."/>
            <person name="Miguel C.M."/>
            <person name="Oliveira M.M."/>
            <person name="Ricardo C.P."/>
            <person name="Goncalves S."/>
        </authorList>
    </citation>
    <scope>NUCLEOTIDE SEQUENCE [LARGE SCALE GENOMIC DNA]</scope>
    <source>
        <strain evidence="10">cv. HL8</strain>
    </source>
</reference>
<feature type="coiled-coil region" evidence="7">
    <location>
        <begin position="72"/>
        <end position="99"/>
    </location>
</feature>
<feature type="compositionally biased region" description="Polar residues" evidence="8">
    <location>
        <begin position="565"/>
        <end position="581"/>
    </location>
</feature>
<keyword evidence="4" id="KW-0493">Microtubule</keyword>
<keyword evidence="6" id="KW-0206">Cytoskeleton</keyword>
<feature type="region of interest" description="Disordered" evidence="8">
    <location>
        <begin position="1"/>
        <end position="45"/>
    </location>
</feature>
<comment type="caution">
    <text evidence="9">The sequence shown here is derived from an EMBL/GenBank/DDBJ whole genome shotgun (WGS) entry which is preliminary data.</text>
</comment>
<evidence type="ECO:0000256" key="4">
    <source>
        <dbReference type="ARBA" id="ARBA00022701"/>
    </source>
</evidence>
<dbReference type="GO" id="GO:0007010">
    <property type="term" value="P:cytoskeleton organization"/>
    <property type="evidence" value="ECO:0007669"/>
    <property type="project" value="InterPro"/>
</dbReference>
<dbReference type="Pfam" id="PF07058">
    <property type="entry name" value="MAP70"/>
    <property type="match status" value="3"/>
</dbReference>
<dbReference type="EMBL" id="PKMF04000255">
    <property type="protein sequence ID" value="KAK7840728.1"/>
    <property type="molecule type" value="Genomic_DNA"/>
</dbReference>
<feature type="compositionally biased region" description="Polar residues" evidence="8">
    <location>
        <begin position="679"/>
        <end position="693"/>
    </location>
</feature>
<dbReference type="GO" id="GO:0005874">
    <property type="term" value="C:microtubule"/>
    <property type="evidence" value="ECO:0007669"/>
    <property type="project" value="UniProtKB-KW"/>
</dbReference>
<feature type="coiled-coil region" evidence="7">
    <location>
        <begin position="617"/>
        <end position="655"/>
    </location>
</feature>
<proteinExistence type="inferred from homology"/>
<evidence type="ECO:0000256" key="8">
    <source>
        <dbReference type="SAM" id="MobiDB-lite"/>
    </source>
</evidence>
<feature type="region of interest" description="Disordered" evidence="8">
    <location>
        <begin position="565"/>
        <end position="586"/>
    </location>
</feature>
<evidence type="ECO:0000256" key="7">
    <source>
        <dbReference type="SAM" id="Coils"/>
    </source>
</evidence>
<feature type="coiled-coil region" evidence="7">
    <location>
        <begin position="210"/>
        <end position="237"/>
    </location>
</feature>
<sequence length="693" mass="76905">MSSIVHVSSNCEAEPSPRLTSSASLKARTRKPSNAAAAGGGGGGGGVITRAGSDVDEIITLLHGSDPVRVELNRLENDLRDKDRELGDALAEIKSLKNSERLKEKAVEEDLTAFTDKDRELGDALAEIKSLKNSERLKEKAVEELTDELNKVDEKLKVTEALLESKNLEIKKINDEKKAALAAQFAAEATLRRVHAAQKDDEMPPIEAIITPLEAELKLARLEVAKLQDDNRALDRLTKSKEAALLEAERTVQIALAKASLVDDLQNKNQELMKQIEICQEENKIMDKMHRQKVAEVEKLTQTVRELEEAVLAGGAAANAVRDYQRKVQEMNVMTVTLGIFSSTKQLEERKTLEREVARAKVTANRVATVVANEWKDANDKVMPVKQWLEERKFFQACYPFNASLSCSSKFISSKNTLNTEQGEMQQLRDKLAVAERTAKAEAQLKEKYQLRFKVLEERLKTSNGNSRIASEGRTISNGSSRRQSLGGAENFSKSSSNGYLSKRTSNSQYGLLRSNSASTLLKHGNISTRSFDGGSRSLDRGKLIPDASGKDNVPTNTCDHNLISETNGTHMESENGTPIGNTKPEHEDYVSGMLYDMLQKEVVSLRKACNERDQTLKDKDDAIEMLAKKVDTLNKAMEVEAKKMRREVAAKEKEVAAIRVSKDHDQRMRRISTHRGAVNSSHLTSARNARNP</sequence>
<evidence type="ECO:0000313" key="9">
    <source>
        <dbReference type="EMBL" id="KAK7840728.1"/>
    </source>
</evidence>
<evidence type="ECO:0000256" key="2">
    <source>
        <dbReference type="ARBA" id="ARBA00008825"/>
    </source>
</evidence>
<keyword evidence="10" id="KW-1185">Reference proteome</keyword>
<keyword evidence="3" id="KW-0963">Cytoplasm</keyword>
<evidence type="ECO:0000256" key="3">
    <source>
        <dbReference type="ARBA" id="ARBA00022490"/>
    </source>
</evidence>
<keyword evidence="5 7" id="KW-0175">Coiled coil</keyword>
<evidence type="ECO:0000256" key="6">
    <source>
        <dbReference type="ARBA" id="ARBA00023212"/>
    </source>
</evidence>
<comment type="similarity">
    <text evidence="2">Belongs to the MAP70 family.</text>
</comment>
<dbReference type="InterPro" id="IPR009768">
    <property type="entry name" value="MAP70"/>
</dbReference>
<dbReference type="Proteomes" id="UP000237347">
    <property type="component" value="Unassembled WGS sequence"/>
</dbReference>
<organism evidence="9 10">
    <name type="scientific">Quercus suber</name>
    <name type="common">Cork oak</name>
    <dbReference type="NCBI Taxonomy" id="58331"/>
    <lineage>
        <taxon>Eukaryota</taxon>
        <taxon>Viridiplantae</taxon>
        <taxon>Streptophyta</taxon>
        <taxon>Embryophyta</taxon>
        <taxon>Tracheophyta</taxon>
        <taxon>Spermatophyta</taxon>
        <taxon>Magnoliopsida</taxon>
        <taxon>eudicotyledons</taxon>
        <taxon>Gunneridae</taxon>
        <taxon>Pentapetalae</taxon>
        <taxon>rosids</taxon>
        <taxon>fabids</taxon>
        <taxon>Fagales</taxon>
        <taxon>Fagaceae</taxon>
        <taxon>Quercus</taxon>
    </lineage>
</organism>
<comment type="subcellular location">
    <subcellularLocation>
        <location evidence="1">Cytoplasm</location>
        <location evidence="1">Cytoskeleton</location>
    </subcellularLocation>
</comment>
<feature type="compositionally biased region" description="Polar residues" evidence="8">
    <location>
        <begin position="464"/>
        <end position="484"/>
    </location>
</feature>
<feature type="region of interest" description="Disordered" evidence="8">
    <location>
        <begin position="661"/>
        <end position="693"/>
    </location>
</feature>
<dbReference type="PANTHER" id="PTHR31246:SF18">
    <property type="entry name" value="MICROTUBULE-ASSOCIATED PROTEIN 70-1-LIKE"/>
    <property type="match status" value="1"/>
</dbReference>
<dbReference type="GO" id="GO:0008017">
    <property type="term" value="F:microtubule binding"/>
    <property type="evidence" value="ECO:0007669"/>
    <property type="project" value="InterPro"/>
</dbReference>
<dbReference type="PANTHER" id="PTHR31246">
    <property type="entry name" value="MICROTUBULE-ASSOCIATED PROTEIN 70-2"/>
    <property type="match status" value="1"/>
</dbReference>
<feature type="coiled-coil region" evidence="7">
    <location>
        <begin position="128"/>
        <end position="183"/>
    </location>
</feature>
<feature type="coiled-coil region" evidence="7">
    <location>
        <begin position="418"/>
        <end position="445"/>
    </location>
</feature>
<protein>
    <submittedName>
        <fullName evidence="9">Microtubule-associated protein 70-2</fullName>
    </submittedName>
</protein>
<evidence type="ECO:0000256" key="1">
    <source>
        <dbReference type="ARBA" id="ARBA00004245"/>
    </source>
</evidence>
<accession>A0AAW0KQ05</accession>
<evidence type="ECO:0000313" key="10">
    <source>
        <dbReference type="Proteomes" id="UP000237347"/>
    </source>
</evidence>
<feature type="region of interest" description="Disordered" evidence="8">
    <location>
        <begin position="464"/>
        <end position="504"/>
    </location>
</feature>
<feature type="compositionally biased region" description="Polar residues" evidence="8">
    <location>
        <begin position="1"/>
        <end position="11"/>
    </location>
</feature>
<feature type="compositionally biased region" description="Polar residues" evidence="8">
    <location>
        <begin position="492"/>
        <end position="504"/>
    </location>
</feature>
<dbReference type="AlphaFoldDB" id="A0AAW0KQ05"/>
<name>A0AAW0KQ05_QUESU</name>
<gene>
    <name evidence="9" type="primary">MAP70.2_3</name>
    <name evidence="9" type="ORF">CFP56_016300</name>
</gene>
<feature type="coiled-coil region" evidence="7">
    <location>
        <begin position="262"/>
        <end position="310"/>
    </location>
</feature>